<proteinExistence type="predicted"/>
<organism evidence="2 3">
    <name type="scientific">Xylaria flabelliformis</name>
    <dbReference type="NCBI Taxonomy" id="2512241"/>
    <lineage>
        <taxon>Eukaryota</taxon>
        <taxon>Fungi</taxon>
        <taxon>Dikarya</taxon>
        <taxon>Ascomycota</taxon>
        <taxon>Pezizomycotina</taxon>
        <taxon>Sordariomycetes</taxon>
        <taxon>Xylariomycetidae</taxon>
        <taxon>Xylariales</taxon>
        <taxon>Xylariaceae</taxon>
        <taxon>Xylaria</taxon>
    </lineage>
</organism>
<dbReference type="PANTHER" id="PTHR33112:SF15">
    <property type="entry name" value="HETEROKARYON INCOMPATIBILITY DOMAIN-CONTAINING PROTEIN"/>
    <property type="match status" value="1"/>
</dbReference>
<sequence>MSSGPASSPVCATCNDGKVGHAHTTHPTPAQLQANIPRCLLCAAIWHGIKLFPGGEEFLANPRPIHLRLGVWENEMFRVRYGRSATSWHLDPSFTLIKNEGLVVGNDEGLKTIPRMPVIDPQPLEPPALSAVMKQIRDCKLYHQHSRVRKTYVPDRLVDLGPSNNKLDAALLCDTSRIKEPYIALSHCWGGTIPYRTLQSNKEELCRRIDYFELPENFQDAFTVARRLSYRYIWIDSFCIVQDDKQDWLQQATKMADVYSGAELTISAARSSSFDEGFLSCRETDTELTFSDRLPLGTKLYVRDGEALESVHQGMNRQPSDHTPLFQRAWAFQERLLSQRIIHFLKTEIVFECEESLWCECGEKDSYEDSNYDKEVYRSSTWEELVEQYVSRSLTYPTDVLPAISAIARDYDMKGGYIAGLTHEKLFSNLLWQVKAPRDLSGELTTAPPPRRPSMYIAPSFSWASILTRVEWVKGTSSYQAVCWLEDFATTLENPLDPFGRVLNGHITLRGPVMEVMLRYTPSVFKGQLKGRFYPVGNPSEEKRDIWAVLDTLDIPPSGTKFKLITLCEETNWYYRNNGLVLRLSTRGQCYERIGCYWDASKGFFKDATTQSLTII</sequence>
<name>A0A553HNL6_9PEZI</name>
<feature type="domain" description="Heterokaryon incompatibility" evidence="1">
    <location>
        <begin position="182"/>
        <end position="334"/>
    </location>
</feature>
<reference evidence="3" key="1">
    <citation type="submission" date="2019-06" db="EMBL/GenBank/DDBJ databases">
        <title>Draft genome sequence of the griseofulvin-producing fungus Xylaria cubensis strain G536.</title>
        <authorList>
            <person name="Mead M.E."/>
            <person name="Raja H.A."/>
            <person name="Steenwyk J.L."/>
            <person name="Knowles S.L."/>
            <person name="Oberlies N.H."/>
            <person name="Rokas A."/>
        </authorList>
    </citation>
    <scope>NUCLEOTIDE SEQUENCE [LARGE SCALE GENOMIC DNA]</scope>
    <source>
        <strain evidence="3">G536</strain>
    </source>
</reference>
<evidence type="ECO:0000259" key="1">
    <source>
        <dbReference type="Pfam" id="PF06985"/>
    </source>
</evidence>
<comment type="caution">
    <text evidence="2">The sequence shown here is derived from an EMBL/GenBank/DDBJ whole genome shotgun (WGS) entry which is preliminary data.</text>
</comment>
<accession>A0A553HNL6</accession>
<dbReference type="EMBL" id="VFLP01000065">
    <property type="protein sequence ID" value="TRX89563.1"/>
    <property type="molecule type" value="Genomic_DNA"/>
</dbReference>
<dbReference type="AlphaFoldDB" id="A0A553HNL6"/>
<protein>
    <recommendedName>
        <fullName evidence="1">Heterokaryon incompatibility domain-containing protein</fullName>
    </recommendedName>
</protein>
<evidence type="ECO:0000313" key="2">
    <source>
        <dbReference type="EMBL" id="TRX89563.1"/>
    </source>
</evidence>
<dbReference type="InterPro" id="IPR010730">
    <property type="entry name" value="HET"/>
</dbReference>
<dbReference type="Proteomes" id="UP000319160">
    <property type="component" value="Unassembled WGS sequence"/>
</dbReference>
<dbReference type="PANTHER" id="PTHR33112">
    <property type="entry name" value="DOMAIN PROTEIN, PUTATIVE-RELATED"/>
    <property type="match status" value="1"/>
</dbReference>
<dbReference type="Pfam" id="PF06985">
    <property type="entry name" value="HET"/>
    <property type="match status" value="1"/>
</dbReference>
<keyword evidence="3" id="KW-1185">Reference proteome</keyword>
<gene>
    <name evidence="2" type="ORF">FHL15_009472</name>
</gene>
<dbReference type="OrthoDB" id="3789824at2759"/>
<evidence type="ECO:0000313" key="3">
    <source>
        <dbReference type="Proteomes" id="UP000319160"/>
    </source>
</evidence>
<dbReference type="STRING" id="2512241.A0A553HNL6"/>